<accession>U1PQU7</accession>
<name>U1PQU7_9ACTO</name>
<gene>
    <name evidence="2" type="ORF">HMPREF1549_01701</name>
</gene>
<feature type="region of interest" description="Disordered" evidence="1">
    <location>
        <begin position="1"/>
        <end position="42"/>
    </location>
</feature>
<proteinExistence type="predicted"/>
<dbReference type="Proteomes" id="UP000016498">
    <property type="component" value="Unassembled WGS sequence"/>
</dbReference>
<protein>
    <submittedName>
        <fullName evidence="2">Uncharacterized protein</fullName>
    </submittedName>
</protein>
<evidence type="ECO:0000313" key="3">
    <source>
        <dbReference type="Proteomes" id="UP000016498"/>
    </source>
</evidence>
<reference evidence="2 3" key="1">
    <citation type="submission" date="2013-06" db="EMBL/GenBank/DDBJ databases">
        <authorList>
            <person name="Weinstock G."/>
            <person name="Sodergren E."/>
            <person name="Lobos E.A."/>
            <person name="Fulton L."/>
            <person name="Fulton R."/>
            <person name="Courtney L."/>
            <person name="Fronick C."/>
            <person name="O'Laughlin M."/>
            <person name="Godfrey J."/>
            <person name="Wilson R.M."/>
            <person name="Miner T."/>
            <person name="Farmer C."/>
            <person name="Delehaunty K."/>
            <person name="Cordes M."/>
            <person name="Minx P."/>
            <person name="Tomlinson C."/>
            <person name="Chen J."/>
            <person name="Wollam A."/>
            <person name="Pepin K.H."/>
            <person name="Bhonagiri V."/>
            <person name="Zhang X."/>
            <person name="Warren W."/>
            <person name="Mitreva M."/>
            <person name="Mardis E.R."/>
            <person name="Wilson R.K."/>
        </authorList>
    </citation>
    <scope>NUCLEOTIDE SEQUENCE [LARGE SCALE GENOMIC DNA]</scope>
    <source>
        <strain evidence="2 3">F0510</strain>
    </source>
</reference>
<dbReference type="EMBL" id="AWSD01000171">
    <property type="protein sequence ID" value="ERH18450.1"/>
    <property type="molecule type" value="Genomic_DNA"/>
</dbReference>
<dbReference type="AlphaFoldDB" id="U1PQU7"/>
<comment type="caution">
    <text evidence="2">The sequence shown here is derived from an EMBL/GenBank/DDBJ whole genome shotgun (WGS) entry which is preliminary data.</text>
</comment>
<organism evidence="2 3">
    <name type="scientific">Actinomyces johnsonii F0510</name>
    <dbReference type="NCBI Taxonomy" id="1227262"/>
    <lineage>
        <taxon>Bacteria</taxon>
        <taxon>Bacillati</taxon>
        <taxon>Actinomycetota</taxon>
        <taxon>Actinomycetes</taxon>
        <taxon>Actinomycetales</taxon>
        <taxon>Actinomycetaceae</taxon>
        <taxon>Actinomyces</taxon>
    </lineage>
</organism>
<dbReference type="HOGENOM" id="CLU_3246029_0_0_11"/>
<evidence type="ECO:0000256" key="1">
    <source>
        <dbReference type="SAM" id="MobiDB-lite"/>
    </source>
</evidence>
<evidence type="ECO:0000313" key="2">
    <source>
        <dbReference type="EMBL" id="ERH18450.1"/>
    </source>
</evidence>
<sequence length="42" mass="4721">MNSDNGRNGGIQRKKNIRLSERSPSPLHLTSMGLTVRENSRL</sequence>